<proteinExistence type="predicted"/>
<evidence type="ECO:0000256" key="6">
    <source>
        <dbReference type="ARBA" id="ARBA00023136"/>
    </source>
</evidence>
<dbReference type="GeneID" id="36403750"/>
<dbReference type="Pfam" id="PF00027">
    <property type="entry name" value="cNMP_binding"/>
    <property type="match status" value="1"/>
</dbReference>
<dbReference type="InterPro" id="IPR018490">
    <property type="entry name" value="cNMP-bd_dom_sf"/>
</dbReference>
<evidence type="ECO:0000256" key="1">
    <source>
        <dbReference type="ARBA" id="ARBA00004141"/>
    </source>
</evidence>
<dbReference type="SUPFAM" id="SSF81324">
    <property type="entry name" value="Voltage-gated potassium channels"/>
    <property type="match status" value="2"/>
</dbReference>
<evidence type="ECO:0000256" key="2">
    <source>
        <dbReference type="ARBA" id="ARBA00022448"/>
    </source>
</evidence>
<feature type="compositionally biased region" description="Polar residues" evidence="8">
    <location>
        <begin position="29"/>
        <end position="43"/>
    </location>
</feature>
<dbReference type="CDD" id="cd00038">
    <property type="entry name" value="CAP_ED"/>
    <property type="match status" value="1"/>
</dbReference>
<evidence type="ECO:0000256" key="4">
    <source>
        <dbReference type="ARBA" id="ARBA00022989"/>
    </source>
</evidence>
<evidence type="ECO:0000259" key="10">
    <source>
        <dbReference type="PROSITE" id="PS50042"/>
    </source>
</evidence>
<comment type="subcellular location">
    <subcellularLocation>
        <location evidence="1">Membrane</location>
        <topology evidence="1">Multi-pass membrane protein</topology>
    </subcellularLocation>
</comment>
<feature type="compositionally biased region" description="Low complexity" evidence="8">
    <location>
        <begin position="50"/>
        <end position="59"/>
    </location>
</feature>
<protein>
    <submittedName>
        <fullName evidence="11">Potassium sodium hyperpolarization-activated cyclic nucleotide-gated</fullName>
    </submittedName>
</protein>
<dbReference type="InterPro" id="IPR000595">
    <property type="entry name" value="cNMP-bd_dom"/>
</dbReference>
<keyword evidence="7" id="KW-0407">Ion channel</keyword>
<feature type="transmembrane region" description="Helical" evidence="9">
    <location>
        <begin position="281"/>
        <end position="299"/>
    </location>
</feature>
<dbReference type="Gene3D" id="2.60.120.10">
    <property type="entry name" value="Jelly Rolls"/>
    <property type="match status" value="2"/>
</dbReference>
<feature type="transmembrane region" description="Helical" evidence="9">
    <location>
        <begin position="737"/>
        <end position="758"/>
    </location>
</feature>
<keyword evidence="4 9" id="KW-1133">Transmembrane helix</keyword>
<feature type="transmembrane region" description="Helical" evidence="9">
    <location>
        <begin position="844"/>
        <end position="861"/>
    </location>
</feature>
<dbReference type="STRING" id="4781.A0A0P1ADH1"/>
<name>A0A0P1ADH1_PLAHL</name>
<dbReference type="PANTHER" id="PTHR47823:SF9">
    <property type="entry name" value="CHROMOSOME UNDETERMINED SCAFFOLD_10, WHOLE GENOME SHOTGUN SEQUENCE"/>
    <property type="match status" value="1"/>
</dbReference>
<dbReference type="EMBL" id="CCYD01000322">
    <property type="protein sequence ID" value="CEG38634.1"/>
    <property type="molecule type" value="Genomic_DNA"/>
</dbReference>
<dbReference type="GO" id="GO:0016020">
    <property type="term" value="C:membrane"/>
    <property type="evidence" value="ECO:0007669"/>
    <property type="project" value="UniProtKB-SubCell"/>
</dbReference>
<keyword evidence="6 9" id="KW-0472">Membrane</keyword>
<dbReference type="RefSeq" id="XP_024575003.1">
    <property type="nucleotide sequence ID" value="XM_024724091.1"/>
</dbReference>
<evidence type="ECO:0000256" key="8">
    <source>
        <dbReference type="SAM" id="MobiDB-lite"/>
    </source>
</evidence>
<sequence>MTRTLIYPMRKKVQDIATVQLPSLANQLPTQSSLDGSRANTASCVRDTRLSSQRSSATDSRSLDRAASVVNFVQDCARSIAKGRPRKRKLQRSTSNSALFSAPRRGRRNGLVPVARADRITYSRWFIQPRATWKVRWDIWIGFIIAYSVILIPYRIGFGIELAAWEQYLNYLFDSSFAVDVILNFFTGYFEEDILVFELQKVRKRYLRSWFLFDVASTIPLEQFMEVMTIASSSLLTLKLIRIFRLFRLLKLMRLLRLKRTMEALQVDALNAHVLQTIKSLLMIIFIIHLVACGWYMFYTWDPTGKNWVTHSEPEGFEHPYLVSFYWVSNTMMSVGYGDIYGVTDGERLYSIFVACLGSISVGMIIANIQMLTENYNPRGNMLKQKLQDAKEFLIKRSIPRRLRQRVISQFEFHWSRRTVFDEGFLLQQFPKNLQYEILAASMESFVKIFSFFGMTSVEFFVFAIPRLRPIVLGPGQVLVDAESVWEELYFLTSGIVETVQSNLVVGSLSPGDICGIEYLVNARRRYTHTFRSALKTEVYAMYSNDLLEAIGKCPVAHKYLEDLAVIVGERYEECAKRGRRALQRKRSERTIRREAFTRGGPYLHKRRRKSNSTISLHTVSSDLINRMDTSVAGDDRVTHWSVIRHYAKARIAWDIVMGILVSITAITVPFRIAFNVQDVLAFYATDRIADVLFVIDVVLSFCTTYVDDMGVEIVDRYEIRRHYLKTTFFVDVASTIPFDFIVEAAATGNIFASLRLIRTLKLIKLLRLMRLSKLIKRNSQWMAEFDINVDTVRLLKLLAPVMIIAHYVGCFWYYISADRPADDAWWGIENLHFEDPDSILSKYIASIYWAITTMTTVGFGDIYPVNNLEKGFCILVLIGGTTLFAYVVGTVIEVASNSKSLMNREHKMVQRVNAYIKERGVSSEFVAACQEHLRFVDAEKTFFVENSLFDALSYSLRNELVLHLNGGIVSKVRFFDKKPKWFLTLILPRLVPQFFMEGDILIYQDNPVSGIFFIMNGAVIAKTRHYVPVPQAHATTPRGKSQSISPIIADHHGSIAKIYEGEFFGYKEVLTETAARYNLYAMRPTGTYLLPRECLDEFEAKYPRVMDEIRSLIIQSIARQQKIVPGWHNNDAIGLTTLDRDRVAEINISRRGCDDEIIRASVNGEYMPARRHSSFAKPIGTTFENPTNAAAAAAFAAGEIKTSLCHNNDQEQTTVEVMEHMADIKQLSNPSSLSEVQNPRKFPISLPDHSILGGPDIVLSDALVSAERPAVSASFVYPSDINNTITSSAGDSNVVSYIDYSRKINRSQRQLSERYLSTREDEVTELVDDLLSKEGFR</sequence>
<dbReference type="PANTHER" id="PTHR47823">
    <property type="entry name" value="ION_TRANS DOMAIN-CONTAINING PROTEIN"/>
    <property type="match status" value="1"/>
</dbReference>
<feature type="transmembrane region" description="Helical" evidence="9">
    <location>
        <begin position="798"/>
        <end position="816"/>
    </location>
</feature>
<keyword evidence="5" id="KW-0406">Ion transport</keyword>
<keyword evidence="3 9" id="KW-0812">Transmembrane</keyword>
<dbReference type="OMA" id="VWEELYF"/>
<dbReference type="Gene3D" id="1.10.287.70">
    <property type="match status" value="2"/>
</dbReference>
<dbReference type="InterPro" id="IPR003938">
    <property type="entry name" value="K_chnl_volt-dep_EAG/ELK/ERG"/>
</dbReference>
<dbReference type="GO" id="GO:0005249">
    <property type="term" value="F:voltage-gated potassium channel activity"/>
    <property type="evidence" value="ECO:0007669"/>
    <property type="project" value="InterPro"/>
</dbReference>
<evidence type="ECO:0000313" key="12">
    <source>
        <dbReference type="Proteomes" id="UP000054928"/>
    </source>
</evidence>
<feature type="transmembrane region" description="Helical" evidence="9">
    <location>
        <begin position="137"/>
        <end position="156"/>
    </location>
</feature>
<feature type="region of interest" description="Disordered" evidence="8">
    <location>
        <begin position="29"/>
        <end position="59"/>
    </location>
</feature>
<keyword evidence="12" id="KW-1185">Reference proteome</keyword>
<dbReference type="OrthoDB" id="444079at2759"/>
<dbReference type="Proteomes" id="UP000054928">
    <property type="component" value="Unassembled WGS sequence"/>
</dbReference>
<dbReference type="PROSITE" id="PS50042">
    <property type="entry name" value="CNMP_BINDING_3"/>
    <property type="match status" value="2"/>
</dbReference>
<dbReference type="InterPro" id="IPR005821">
    <property type="entry name" value="Ion_trans_dom"/>
</dbReference>
<dbReference type="FunFam" id="1.10.287.70:FF:000123">
    <property type="entry name" value="Potassium channel KAT3"/>
    <property type="match status" value="1"/>
</dbReference>
<dbReference type="SUPFAM" id="SSF51206">
    <property type="entry name" value="cAMP-binding domain-like"/>
    <property type="match status" value="2"/>
</dbReference>
<reference evidence="12" key="1">
    <citation type="submission" date="2014-09" db="EMBL/GenBank/DDBJ databases">
        <authorList>
            <person name="Sharma Rahul"/>
            <person name="Thines Marco"/>
        </authorList>
    </citation>
    <scope>NUCLEOTIDE SEQUENCE [LARGE SCALE GENOMIC DNA]</scope>
</reference>
<dbReference type="Pfam" id="PF00520">
    <property type="entry name" value="Ion_trans"/>
    <property type="match status" value="2"/>
</dbReference>
<feature type="domain" description="Cyclic nucleotide-binding" evidence="10">
    <location>
        <begin position="468"/>
        <end position="526"/>
    </location>
</feature>
<feature type="domain" description="Cyclic nucleotide-binding" evidence="10">
    <location>
        <begin position="975"/>
        <end position="1117"/>
    </location>
</feature>
<keyword evidence="2" id="KW-0813">Transport</keyword>
<accession>A0A0P1ADH1</accession>
<evidence type="ECO:0000256" key="9">
    <source>
        <dbReference type="SAM" id="Phobius"/>
    </source>
</evidence>
<dbReference type="Gene3D" id="1.10.287.630">
    <property type="entry name" value="Helix hairpin bin"/>
    <property type="match status" value="1"/>
</dbReference>
<dbReference type="InterPro" id="IPR014710">
    <property type="entry name" value="RmlC-like_jellyroll"/>
</dbReference>
<feature type="transmembrane region" description="Helical" evidence="9">
    <location>
        <begin position="652"/>
        <end position="675"/>
    </location>
</feature>
<evidence type="ECO:0000256" key="5">
    <source>
        <dbReference type="ARBA" id="ARBA00023065"/>
    </source>
</evidence>
<organism evidence="11 12">
    <name type="scientific">Plasmopara halstedii</name>
    <name type="common">Downy mildew of sunflower</name>
    <dbReference type="NCBI Taxonomy" id="4781"/>
    <lineage>
        <taxon>Eukaryota</taxon>
        <taxon>Sar</taxon>
        <taxon>Stramenopiles</taxon>
        <taxon>Oomycota</taxon>
        <taxon>Peronosporomycetes</taxon>
        <taxon>Peronosporales</taxon>
        <taxon>Peronosporaceae</taxon>
        <taxon>Plasmopara</taxon>
    </lineage>
</organism>
<evidence type="ECO:0000256" key="7">
    <source>
        <dbReference type="ARBA" id="ARBA00023303"/>
    </source>
</evidence>
<evidence type="ECO:0000256" key="3">
    <source>
        <dbReference type="ARBA" id="ARBA00022692"/>
    </source>
</evidence>
<feature type="transmembrane region" description="Helical" evidence="9">
    <location>
        <begin position="349"/>
        <end position="372"/>
    </location>
</feature>
<feature type="transmembrane region" description="Helical" evidence="9">
    <location>
        <begin position="873"/>
        <end position="893"/>
    </location>
</feature>
<dbReference type="PRINTS" id="PR01463">
    <property type="entry name" value="EAGCHANLFMLY"/>
</dbReference>
<evidence type="ECO:0000313" key="11">
    <source>
        <dbReference type="EMBL" id="CEG38634.1"/>
    </source>
</evidence>